<evidence type="ECO:0000313" key="2">
    <source>
        <dbReference type="Proteomes" id="UP000262379"/>
    </source>
</evidence>
<dbReference type="AlphaFoldDB" id="A0A371X6D7"/>
<name>A0A371X6D7_9HYPH</name>
<protein>
    <submittedName>
        <fullName evidence="1">Uncharacterized protein</fullName>
    </submittedName>
</protein>
<proteinExistence type="predicted"/>
<keyword evidence="2" id="KW-1185">Reference proteome</keyword>
<accession>A0A371X6D7</accession>
<evidence type="ECO:0000313" key="1">
    <source>
        <dbReference type="EMBL" id="RFC64780.1"/>
    </source>
</evidence>
<dbReference type="EMBL" id="QURN01000017">
    <property type="protein sequence ID" value="RFC64780.1"/>
    <property type="molecule type" value="Genomic_DNA"/>
</dbReference>
<organism evidence="1 2">
    <name type="scientific">Mesorhizobium denitrificans</name>
    <dbReference type="NCBI Taxonomy" id="2294114"/>
    <lineage>
        <taxon>Bacteria</taxon>
        <taxon>Pseudomonadati</taxon>
        <taxon>Pseudomonadota</taxon>
        <taxon>Alphaproteobacteria</taxon>
        <taxon>Hyphomicrobiales</taxon>
        <taxon>Phyllobacteriaceae</taxon>
        <taxon>Mesorhizobium</taxon>
    </lineage>
</organism>
<comment type="caution">
    <text evidence="1">The sequence shown here is derived from an EMBL/GenBank/DDBJ whole genome shotgun (WGS) entry which is preliminary data.</text>
</comment>
<sequence length="144" mass="15225">MHNGDGGARGQKPLSLAEVYAVALRRAVTIPANISPAREKLDVAVSDTPEMRALPSTGWKQLFLPYSGSLTIDDMREVFSIAFTAAGSPKGAAMYRGAETKSGWTVYFSPTAEKIFGSVMVLKGAVDCDQPIAGDAALLCGNEE</sequence>
<gene>
    <name evidence="1" type="ORF">DY251_18625</name>
</gene>
<dbReference type="Proteomes" id="UP000262379">
    <property type="component" value="Unassembled WGS sequence"/>
</dbReference>
<reference evidence="2" key="1">
    <citation type="submission" date="2018-08" db="EMBL/GenBank/DDBJ databases">
        <authorList>
            <person name="Im W.T."/>
        </authorList>
    </citation>
    <scope>NUCLEOTIDE SEQUENCE [LARGE SCALE GENOMIC DNA]</scope>
    <source>
        <strain evidence="2">LA-28</strain>
    </source>
</reference>